<gene>
    <name evidence="2" type="ORF">U6A24_03370</name>
</gene>
<accession>A0ABU5ZRE0</accession>
<dbReference type="Gene3D" id="3.90.1150.200">
    <property type="match status" value="1"/>
</dbReference>
<evidence type="ECO:0000313" key="2">
    <source>
        <dbReference type="EMBL" id="MEB3344483.1"/>
    </source>
</evidence>
<sequence length="128" mass="14855">MSITKYLDNIKDPQRKQDCLLLVDIMKRISNEEPEIWRNSIVGFGSYHYKYESGTKGDWLKTGFSSRAQNISIYIIAGFDRYEELLAKLGKYKTGKSCLYVKQLADIDLDVLETLIAESYQYVSKQYS</sequence>
<evidence type="ECO:0000313" key="3">
    <source>
        <dbReference type="Proteomes" id="UP001327027"/>
    </source>
</evidence>
<reference evidence="2 3" key="1">
    <citation type="journal article" date="2013" name="Int. J. Syst. Evol. Microbiol.">
        <title>Aquimarina gracilis sp. nov., isolated from the gut microflora of a mussel, Mytilus coruscus, and emended description of Aquimarina spongiae.</title>
        <authorList>
            <person name="Park S.C."/>
            <person name="Choe H.N."/>
            <person name="Baik K.S."/>
            <person name="Seong C.N."/>
        </authorList>
    </citation>
    <scope>NUCLEOTIDE SEQUENCE [LARGE SCALE GENOMIC DNA]</scope>
    <source>
        <strain evidence="2 3">PSC32</strain>
    </source>
</reference>
<dbReference type="SUPFAM" id="SSF159888">
    <property type="entry name" value="YdhG-like"/>
    <property type="match status" value="1"/>
</dbReference>
<protein>
    <submittedName>
        <fullName evidence="2">DUF1801 domain-containing protein</fullName>
    </submittedName>
</protein>
<dbReference type="Proteomes" id="UP001327027">
    <property type="component" value="Unassembled WGS sequence"/>
</dbReference>
<organism evidence="2 3">
    <name type="scientific">Aquimarina gracilis</name>
    <dbReference type="NCBI Taxonomy" id="874422"/>
    <lineage>
        <taxon>Bacteria</taxon>
        <taxon>Pseudomonadati</taxon>
        <taxon>Bacteroidota</taxon>
        <taxon>Flavobacteriia</taxon>
        <taxon>Flavobacteriales</taxon>
        <taxon>Flavobacteriaceae</taxon>
        <taxon>Aquimarina</taxon>
    </lineage>
</organism>
<evidence type="ECO:0000259" key="1">
    <source>
        <dbReference type="Pfam" id="PF08818"/>
    </source>
</evidence>
<dbReference type="EMBL" id="JAYKLX010000002">
    <property type="protein sequence ID" value="MEB3344483.1"/>
    <property type="molecule type" value="Genomic_DNA"/>
</dbReference>
<comment type="caution">
    <text evidence="2">The sequence shown here is derived from an EMBL/GenBank/DDBJ whole genome shotgun (WGS) entry which is preliminary data.</text>
</comment>
<dbReference type="RefSeq" id="WP_324178531.1">
    <property type="nucleotide sequence ID" value="NZ_BAABAW010000003.1"/>
</dbReference>
<dbReference type="Pfam" id="PF08818">
    <property type="entry name" value="DUF1801"/>
    <property type="match status" value="1"/>
</dbReference>
<dbReference type="InterPro" id="IPR014922">
    <property type="entry name" value="YdhG-like"/>
</dbReference>
<feature type="domain" description="YdhG-like" evidence="1">
    <location>
        <begin position="15"/>
        <end position="119"/>
    </location>
</feature>
<proteinExistence type="predicted"/>
<name>A0ABU5ZRE0_9FLAO</name>
<keyword evidence="3" id="KW-1185">Reference proteome</keyword>